<evidence type="ECO:0000256" key="1">
    <source>
        <dbReference type="SAM" id="SignalP"/>
    </source>
</evidence>
<keyword evidence="3" id="KW-1185">Reference proteome</keyword>
<feature type="signal peptide" evidence="1">
    <location>
        <begin position="1"/>
        <end position="17"/>
    </location>
</feature>
<organism evidence="2 3">
    <name type="scientific">Rhizophlyctis rosea</name>
    <dbReference type="NCBI Taxonomy" id="64517"/>
    <lineage>
        <taxon>Eukaryota</taxon>
        <taxon>Fungi</taxon>
        <taxon>Fungi incertae sedis</taxon>
        <taxon>Chytridiomycota</taxon>
        <taxon>Chytridiomycota incertae sedis</taxon>
        <taxon>Chytridiomycetes</taxon>
        <taxon>Rhizophlyctidales</taxon>
        <taxon>Rhizophlyctidaceae</taxon>
        <taxon>Rhizophlyctis</taxon>
    </lineage>
</organism>
<dbReference type="Proteomes" id="UP001212841">
    <property type="component" value="Unassembled WGS sequence"/>
</dbReference>
<reference evidence="2" key="1">
    <citation type="submission" date="2020-05" db="EMBL/GenBank/DDBJ databases">
        <title>Phylogenomic resolution of chytrid fungi.</title>
        <authorList>
            <person name="Stajich J.E."/>
            <person name="Amses K."/>
            <person name="Simmons R."/>
            <person name="Seto K."/>
            <person name="Myers J."/>
            <person name="Bonds A."/>
            <person name="Quandt C.A."/>
            <person name="Barry K."/>
            <person name="Liu P."/>
            <person name="Grigoriev I."/>
            <person name="Longcore J.E."/>
            <person name="James T.Y."/>
        </authorList>
    </citation>
    <scope>NUCLEOTIDE SEQUENCE</scope>
    <source>
        <strain evidence="2">JEL0318</strain>
    </source>
</reference>
<feature type="chain" id="PRO_5042183056" evidence="1">
    <location>
        <begin position="18"/>
        <end position="298"/>
    </location>
</feature>
<keyword evidence="1" id="KW-0732">Signal</keyword>
<sequence>MYKGLIAVLSFAALTASAPSPLLLSREFKLTLQESLFTGATPTTAVNNLWTAIKGKGTPLGLTSSGTLTKDLERTIKFYDTAGSCLLKKAGFQFRTRAITYSTSTICTSQRESTLKYRHPDRYNSSNIDLTSSKADGCYDGEKFQQDITPPYTNVFSSSTSIQLSDSKNINTVADITDIYPDAILAYGWPSTTPLVQVSGLTIHEKRYKGSNTVGLPGSGDKQAKFTLSLWYTSSSSTTPFLAEVSFVVEDSDETWGKTSTRLTDEFWVGLQGLSSWIDPNPDTKSNIIYTYQSGFCT</sequence>
<accession>A0AAD5SKN2</accession>
<proteinExistence type="predicted"/>
<dbReference type="AlphaFoldDB" id="A0AAD5SKN2"/>
<evidence type="ECO:0000313" key="3">
    <source>
        <dbReference type="Proteomes" id="UP001212841"/>
    </source>
</evidence>
<dbReference type="EMBL" id="JADGJD010000300">
    <property type="protein sequence ID" value="KAJ3052378.1"/>
    <property type="molecule type" value="Genomic_DNA"/>
</dbReference>
<gene>
    <name evidence="2" type="ORF">HK097_006440</name>
</gene>
<name>A0AAD5SKN2_9FUNG</name>
<comment type="caution">
    <text evidence="2">The sequence shown here is derived from an EMBL/GenBank/DDBJ whole genome shotgun (WGS) entry which is preliminary data.</text>
</comment>
<protein>
    <submittedName>
        <fullName evidence="2">Uncharacterized protein</fullName>
    </submittedName>
</protein>
<evidence type="ECO:0000313" key="2">
    <source>
        <dbReference type="EMBL" id="KAJ3052378.1"/>
    </source>
</evidence>